<keyword evidence="9" id="KW-1185">Reference proteome</keyword>
<dbReference type="GO" id="GO:1990904">
    <property type="term" value="C:ribonucleoprotein complex"/>
    <property type="evidence" value="ECO:0007669"/>
    <property type="project" value="UniProtKB-KW"/>
</dbReference>
<evidence type="ECO:0000313" key="8">
    <source>
        <dbReference type="EMBL" id="KJJ84337.1"/>
    </source>
</evidence>
<dbReference type="Gene3D" id="3.30.1490.10">
    <property type="match status" value="1"/>
</dbReference>
<comment type="similarity">
    <text evidence="1 7">Belongs to the universal ribosomal protein uS8 family.</text>
</comment>
<dbReference type="InterPro" id="IPR035987">
    <property type="entry name" value="Ribosomal_uS8_sf"/>
</dbReference>
<dbReference type="GO" id="GO:0005737">
    <property type="term" value="C:cytoplasm"/>
    <property type="evidence" value="ECO:0007669"/>
    <property type="project" value="UniProtKB-ARBA"/>
</dbReference>
<evidence type="ECO:0000256" key="7">
    <source>
        <dbReference type="RuleBase" id="RU003660"/>
    </source>
</evidence>
<comment type="caution">
    <text evidence="8">The sequence shown here is derived from an EMBL/GenBank/DDBJ whole genome shotgun (WGS) entry which is preliminary data.</text>
</comment>
<dbReference type="InterPro" id="IPR047863">
    <property type="entry name" value="Ribosomal_uS8_CS"/>
</dbReference>
<dbReference type="EMBL" id="JYNY01000372">
    <property type="protein sequence ID" value="KJJ84337.1"/>
    <property type="molecule type" value="Genomic_DNA"/>
</dbReference>
<evidence type="ECO:0000256" key="5">
    <source>
        <dbReference type="ARBA" id="ARBA00035525"/>
    </source>
</evidence>
<dbReference type="SUPFAM" id="SSF56047">
    <property type="entry name" value="Ribosomal protein S8"/>
    <property type="match status" value="1"/>
</dbReference>
<dbReference type="InterPro" id="IPR000630">
    <property type="entry name" value="Ribosomal_uS8"/>
</dbReference>
<dbReference type="PANTHER" id="PTHR11758">
    <property type="entry name" value="40S RIBOSOMAL PROTEIN S15A"/>
    <property type="match status" value="1"/>
</dbReference>
<dbReference type="FunFam" id="3.30.1490.10:FF:000001">
    <property type="entry name" value="30S ribosomal protein S8"/>
    <property type="match status" value="1"/>
</dbReference>
<keyword evidence="3 7" id="KW-0687">Ribonucleoprotein</keyword>
<accession>A0A0F0CM70</accession>
<sequence>MAKKEYVIIKRSKMVEEIIDILKQEGFIDAYQKIEDKQSGKIKIYLKCTAQKESVLENLSRISTPGRRVYIKASEIKAVRGGVGVAVLSTNKGIMIDRVARAQGVGGEVICHIW</sequence>
<evidence type="ECO:0000256" key="1">
    <source>
        <dbReference type="ARBA" id="ARBA00006471"/>
    </source>
</evidence>
<dbReference type="Proteomes" id="UP000033428">
    <property type="component" value="Unassembled WGS sequence"/>
</dbReference>
<name>A0A0F0CM70_9BACT</name>
<dbReference type="NCBIfam" id="NF001109">
    <property type="entry name" value="PRK00136.1"/>
    <property type="match status" value="1"/>
</dbReference>
<dbReference type="GO" id="GO:0003735">
    <property type="term" value="F:structural constituent of ribosome"/>
    <property type="evidence" value="ECO:0007669"/>
    <property type="project" value="InterPro"/>
</dbReference>
<evidence type="ECO:0000256" key="2">
    <source>
        <dbReference type="ARBA" id="ARBA00022980"/>
    </source>
</evidence>
<organism evidence="8 9">
    <name type="scientific">Candidatus Omnitrophus magneticus</name>
    <dbReference type="NCBI Taxonomy" id="1609969"/>
    <lineage>
        <taxon>Bacteria</taxon>
        <taxon>Pseudomonadati</taxon>
        <taxon>Candidatus Omnitrophota</taxon>
        <taxon>Candidatus Omnitrophus</taxon>
    </lineage>
</organism>
<comment type="subunit">
    <text evidence="6">Part of the 30S ribosomal subunit. Contacts proteins S5 and S12.</text>
</comment>
<keyword evidence="2 7" id="KW-0689">Ribosomal protein</keyword>
<proteinExistence type="inferred from homology"/>
<dbReference type="PROSITE" id="PS00053">
    <property type="entry name" value="RIBOSOMAL_S8"/>
    <property type="match status" value="1"/>
</dbReference>
<evidence type="ECO:0000313" key="9">
    <source>
        <dbReference type="Proteomes" id="UP000033428"/>
    </source>
</evidence>
<gene>
    <name evidence="8" type="ORF">OMAG_001800</name>
</gene>
<reference evidence="8 9" key="1">
    <citation type="submission" date="2015-02" db="EMBL/GenBank/DDBJ databases">
        <title>Single-cell genomics of uncultivated deep-branching MTB reveals a conserved set of magnetosome genes.</title>
        <authorList>
            <person name="Kolinko S."/>
            <person name="Richter M."/>
            <person name="Glockner F.O."/>
            <person name="Brachmann A."/>
            <person name="Schuler D."/>
        </authorList>
    </citation>
    <scope>NUCLEOTIDE SEQUENCE [LARGE SCALE GENOMIC DNA]</scope>
    <source>
        <strain evidence="8">SKK-01</strain>
    </source>
</reference>
<evidence type="ECO:0000256" key="3">
    <source>
        <dbReference type="ARBA" id="ARBA00023274"/>
    </source>
</evidence>
<dbReference type="PATRIC" id="fig|1609969.3.peg.1927"/>
<dbReference type="AlphaFoldDB" id="A0A0F0CM70"/>
<dbReference type="GO" id="GO:0005840">
    <property type="term" value="C:ribosome"/>
    <property type="evidence" value="ECO:0007669"/>
    <property type="project" value="UniProtKB-KW"/>
</dbReference>
<evidence type="ECO:0000256" key="6">
    <source>
        <dbReference type="ARBA" id="ARBA00046740"/>
    </source>
</evidence>
<dbReference type="Gene3D" id="3.30.1370.30">
    <property type="match status" value="1"/>
</dbReference>
<dbReference type="GO" id="GO:0006412">
    <property type="term" value="P:translation"/>
    <property type="evidence" value="ECO:0007669"/>
    <property type="project" value="InterPro"/>
</dbReference>
<protein>
    <recommendedName>
        <fullName evidence="4">Small ribosomal subunit protein uS8</fullName>
    </recommendedName>
    <alternativeName>
        <fullName evidence="5">30S ribosomal protein S8</fullName>
    </alternativeName>
</protein>
<evidence type="ECO:0000256" key="4">
    <source>
        <dbReference type="ARBA" id="ARBA00035258"/>
    </source>
</evidence>
<dbReference type="Pfam" id="PF00410">
    <property type="entry name" value="Ribosomal_S8"/>
    <property type="match status" value="1"/>
</dbReference>